<keyword evidence="1" id="KW-0472">Membrane</keyword>
<evidence type="ECO:0000256" key="1">
    <source>
        <dbReference type="SAM" id="Phobius"/>
    </source>
</evidence>
<sequence length="117" mass="13320">MEEKHSSNPYLTEDTSLHSFHSLSFLDAGICGTCHYCRDTFGTGIEDLGGESGEAEDDAKYRWWNCIWGCRLFCGLLNFGLLGLWLLRGRLIIGGVSKRQEGIQKKSLTFNERRRLE</sequence>
<keyword evidence="3" id="KW-1185">Reference proteome</keyword>
<evidence type="ECO:0000313" key="3">
    <source>
        <dbReference type="Proteomes" id="UP000800235"/>
    </source>
</evidence>
<organism evidence="2 3">
    <name type="scientific">Tothia fuscella</name>
    <dbReference type="NCBI Taxonomy" id="1048955"/>
    <lineage>
        <taxon>Eukaryota</taxon>
        <taxon>Fungi</taxon>
        <taxon>Dikarya</taxon>
        <taxon>Ascomycota</taxon>
        <taxon>Pezizomycotina</taxon>
        <taxon>Dothideomycetes</taxon>
        <taxon>Pleosporomycetidae</taxon>
        <taxon>Venturiales</taxon>
        <taxon>Cylindrosympodiaceae</taxon>
        <taxon>Tothia</taxon>
    </lineage>
</organism>
<name>A0A9P4NQE9_9PEZI</name>
<protein>
    <submittedName>
        <fullName evidence="2">Uncharacterized protein</fullName>
    </submittedName>
</protein>
<reference evidence="2" key="1">
    <citation type="journal article" date="2020" name="Stud. Mycol.">
        <title>101 Dothideomycetes genomes: a test case for predicting lifestyles and emergence of pathogens.</title>
        <authorList>
            <person name="Haridas S."/>
            <person name="Albert R."/>
            <person name="Binder M."/>
            <person name="Bloem J."/>
            <person name="Labutti K."/>
            <person name="Salamov A."/>
            <person name="Andreopoulos B."/>
            <person name="Baker S."/>
            <person name="Barry K."/>
            <person name="Bills G."/>
            <person name="Bluhm B."/>
            <person name="Cannon C."/>
            <person name="Castanera R."/>
            <person name="Culley D."/>
            <person name="Daum C."/>
            <person name="Ezra D."/>
            <person name="Gonzalez J."/>
            <person name="Henrissat B."/>
            <person name="Kuo A."/>
            <person name="Liang C."/>
            <person name="Lipzen A."/>
            <person name="Lutzoni F."/>
            <person name="Magnuson J."/>
            <person name="Mondo S."/>
            <person name="Nolan M."/>
            <person name="Ohm R."/>
            <person name="Pangilinan J."/>
            <person name="Park H.-J."/>
            <person name="Ramirez L."/>
            <person name="Alfaro M."/>
            <person name="Sun H."/>
            <person name="Tritt A."/>
            <person name="Yoshinaga Y."/>
            <person name="Zwiers L.-H."/>
            <person name="Turgeon B."/>
            <person name="Goodwin S."/>
            <person name="Spatafora J."/>
            <person name="Crous P."/>
            <person name="Grigoriev I."/>
        </authorList>
    </citation>
    <scope>NUCLEOTIDE SEQUENCE</scope>
    <source>
        <strain evidence="2">CBS 130266</strain>
    </source>
</reference>
<comment type="caution">
    <text evidence="2">The sequence shown here is derived from an EMBL/GenBank/DDBJ whole genome shotgun (WGS) entry which is preliminary data.</text>
</comment>
<accession>A0A9P4NQE9</accession>
<evidence type="ECO:0000313" key="2">
    <source>
        <dbReference type="EMBL" id="KAF2429747.1"/>
    </source>
</evidence>
<dbReference type="EMBL" id="MU007044">
    <property type="protein sequence ID" value="KAF2429747.1"/>
    <property type="molecule type" value="Genomic_DNA"/>
</dbReference>
<keyword evidence="1" id="KW-0812">Transmembrane</keyword>
<feature type="transmembrane region" description="Helical" evidence="1">
    <location>
        <begin position="62"/>
        <end position="87"/>
    </location>
</feature>
<dbReference type="AlphaFoldDB" id="A0A9P4NQE9"/>
<keyword evidence="1" id="KW-1133">Transmembrane helix</keyword>
<dbReference type="Proteomes" id="UP000800235">
    <property type="component" value="Unassembled WGS sequence"/>
</dbReference>
<gene>
    <name evidence="2" type="ORF">EJ08DRAFT_266969</name>
</gene>
<proteinExistence type="predicted"/>